<dbReference type="EMBL" id="JANX01000364">
    <property type="protein sequence ID" value="KGM32170.1"/>
    <property type="molecule type" value="Genomic_DNA"/>
</dbReference>
<organism evidence="2 3">
    <name type="scientific">Inquilinus limosus MP06</name>
    <dbReference type="NCBI Taxonomy" id="1398085"/>
    <lineage>
        <taxon>Bacteria</taxon>
        <taxon>Pseudomonadati</taxon>
        <taxon>Pseudomonadota</taxon>
        <taxon>Alphaproteobacteria</taxon>
        <taxon>Rhodospirillales</taxon>
        <taxon>Rhodospirillaceae</taxon>
        <taxon>Inquilinus</taxon>
    </lineage>
</organism>
<dbReference type="SUPFAM" id="SSF53474">
    <property type="entry name" value="alpha/beta-Hydrolases"/>
    <property type="match status" value="1"/>
</dbReference>
<feature type="domain" description="AB hydrolase-1" evidence="1">
    <location>
        <begin position="12"/>
        <end position="143"/>
    </location>
</feature>
<dbReference type="InterPro" id="IPR029058">
    <property type="entry name" value="AB_hydrolase_fold"/>
</dbReference>
<sequence length="254" mass="27771">MFATDTGTGRNVMLLHGWTCDSHDWSWQLPALESRYRVVAADLRGHGRSEVMPPGAYTPADYVADIEALISTGYPGQRFVVVGHSMGGQIAARLAARRPDLVEAVVSVDGALGFSGDAARLFEKTVHDLTIGDPGAVVPALFQLVYDPATDPAYRRWHARRAQGMPPHVVRESFGPLFFGAGQVGLDEASATFCRSLTVPVYHLCRDPAQAGRMRPWFQHPKSKVELWSGAGHWIMQDRSHDVNAALAAWIDAL</sequence>
<dbReference type="Gene3D" id="3.40.50.1820">
    <property type="entry name" value="alpha/beta hydrolase"/>
    <property type="match status" value="1"/>
</dbReference>
<dbReference type="GO" id="GO:0016787">
    <property type="term" value="F:hydrolase activity"/>
    <property type="evidence" value="ECO:0007669"/>
    <property type="project" value="UniProtKB-KW"/>
</dbReference>
<dbReference type="Proteomes" id="UP000029995">
    <property type="component" value="Unassembled WGS sequence"/>
</dbReference>
<gene>
    <name evidence="2" type="ORF">P409_22950</name>
</gene>
<evidence type="ECO:0000313" key="2">
    <source>
        <dbReference type="EMBL" id="KGM32170.1"/>
    </source>
</evidence>
<dbReference type="PRINTS" id="PR00111">
    <property type="entry name" value="ABHYDROLASE"/>
</dbReference>
<evidence type="ECO:0000313" key="3">
    <source>
        <dbReference type="Proteomes" id="UP000029995"/>
    </source>
</evidence>
<dbReference type="InterPro" id="IPR050266">
    <property type="entry name" value="AB_hydrolase_sf"/>
</dbReference>
<dbReference type="Pfam" id="PF00561">
    <property type="entry name" value="Abhydrolase_1"/>
    <property type="match status" value="1"/>
</dbReference>
<accession>A0A0A0D2C6</accession>
<proteinExistence type="predicted"/>
<reference evidence="2 3" key="1">
    <citation type="submission" date="2014-01" db="EMBL/GenBank/DDBJ databases">
        <title>Genome sequence determination for a cystic fibrosis isolate, Inquilinus limosus.</title>
        <authorList>
            <person name="Pino M."/>
            <person name="Di Conza J."/>
            <person name="Gutkind G."/>
        </authorList>
    </citation>
    <scope>NUCLEOTIDE SEQUENCE [LARGE SCALE GENOMIC DNA]</scope>
    <source>
        <strain evidence="2 3">MP06</strain>
    </source>
</reference>
<protein>
    <submittedName>
        <fullName evidence="2">Alpha/beta hydrolase</fullName>
    </submittedName>
</protein>
<name>A0A0A0D2C6_9PROT</name>
<evidence type="ECO:0000259" key="1">
    <source>
        <dbReference type="Pfam" id="PF00561"/>
    </source>
</evidence>
<dbReference type="PANTHER" id="PTHR43798">
    <property type="entry name" value="MONOACYLGLYCEROL LIPASE"/>
    <property type="match status" value="1"/>
</dbReference>
<dbReference type="GO" id="GO:0016020">
    <property type="term" value="C:membrane"/>
    <property type="evidence" value="ECO:0007669"/>
    <property type="project" value="TreeGrafter"/>
</dbReference>
<dbReference type="InterPro" id="IPR000639">
    <property type="entry name" value="Epox_hydrolase-like"/>
</dbReference>
<dbReference type="PANTHER" id="PTHR43798:SF33">
    <property type="entry name" value="HYDROLASE, PUTATIVE (AFU_ORTHOLOGUE AFUA_2G14860)-RELATED"/>
    <property type="match status" value="1"/>
</dbReference>
<dbReference type="InterPro" id="IPR000073">
    <property type="entry name" value="AB_hydrolase_1"/>
</dbReference>
<comment type="caution">
    <text evidence="2">The sequence shown here is derived from an EMBL/GenBank/DDBJ whole genome shotgun (WGS) entry which is preliminary data.</text>
</comment>
<dbReference type="PRINTS" id="PR00412">
    <property type="entry name" value="EPOXHYDRLASE"/>
</dbReference>
<dbReference type="AlphaFoldDB" id="A0A0A0D2C6"/>
<keyword evidence="2" id="KW-0378">Hydrolase</keyword>